<keyword evidence="5" id="KW-1185">Reference proteome</keyword>
<evidence type="ECO:0000256" key="1">
    <source>
        <dbReference type="SAM" id="MobiDB-lite"/>
    </source>
</evidence>
<dbReference type="OrthoDB" id="3821622at2"/>
<keyword evidence="2" id="KW-1133">Transmembrane helix</keyword>
<feature type="transmembrane region" description="Helical" evidence="2">
    <location>
        <begin position="17"/>
        <end position="38"/>
    </location>
</feature>
<dbReference type="RefSeq" id="WP_146856478.1">
    <property type="nucleotide sequence ID" value="NZ_BAAAHR010000007.1"/>
</dbReference>
<dbReference type="AlphaFoldDB" id="A0A7W3JJR7"/>
<evidence type="ECO:0008006" key="7">
    <source>
        <dbReference type="Google" id="ProtNLM"/>
    </source>
</evidence>
<proteinExistence type="predicted"/>
<evidence type="ECO:0000313" key="4">
    <source>
        <dbReference type="EMBL" id="MBA8814172.1"/>
    </source>
</evidence>
<feature type="region of interest" description="Disordered" evidence="1">
    <location>
        <begin position="46"/>
        <end position="74"/>
    </location>
</feature>
<evidence type="ECO:0000313" key="3">
    <source>
        <dbReference type="EMBL" id="GEK84141.1"/>
    </source>
</evidence>
<dbReference type="SUPFAM" id="SSF110296">
    <property type="entry name" value="Oligoxyloglucan reducing end-specific cellobiohydrolase"/>
    <property type="match status" value="1"/>
</dbReference>
<dbReference type="EMBL" id="BJUV01000028">
    <property type="protein sequence ID" value="GEK84141.1"/>
    <property type="molecule type" value="Genomic_DNA"/>
</dbReference>
<keyword evidence="2" id="KW-0812">Transmembrane</keyword>
<dbReference type="Proteomes" id="UP000522688">
    <property type="component" value="Unassembled WGS sequence"/>
</dbReference>
<name>A0A7W3JJR7_9MICO</name>
<feature type="compositionally biased region" description="Polar residues" evidence="1">
    <location>
        <begin position="58"/>
        <end position="70"/>
    </location>
</feature>
<accession>A0A7W3JJR7</accession>
<protein>
    <recommendedName>
        <fullName evidence="7">Exo-alpha-sialidase</fullName>
    </recommendedName>
</protein>
<evidence type="ECO:0000256" key="2">
    <source>
        <dbReference type="SAM" id="Phobius"/>
    </source>
</evidence>
<reference evidence="4 6" key="2">
    <citation type="submission" date="2020-07" db="EMBL/GenBank/DDBJ databases">
        <title>Sequencing the genomes of 1000 actinobacteria strains.</title>
        <authorList>
            <person name="Klenk H.-P."/>
        </authorList>
    </citation>
    <scope>NUCLEOTIDE SEQUENCE [LARGE SCALE GENOMIC DNA]</scope>
    <source>
        <strain evidence="4 6">DSM 10309</strain>
    </source>
</reference>
<sequence>MAQDRARKRGRRNNRPVIIGAIALFVVVDVALVGYAILNTDSASDSSFAETPVREDNNTPSAEPTPTQTAREPLAAPATYLSAVDATTAYRTQAGDCGSATTAVLEKTSDGGATWTSSTLTTDLSSVFRLQAQDSTYAFMVGGATSTCEVGFTATYTSGTGFQTYPDRVAATWYADPATPGVVHSPAGSFASPCGVVTGLAPSTDLSAAVLCDDRTIYRTGDGARAWDSGTSVSGAVALTQTSNGYLVASTDDAAACVGVSVASLGYTGDATPIGCIAGVDTADAPQVLLSAGATSVWAQVGNDVAVSADGGVTWPARG</sequence>
<evidence type="ECO:0000313" key="6">
    <source>
        <dbReference type="Proteomes" id="UP000522688"/>
    </source>
</evidence>
<keyword evidence="2" id="KW-0472">Membrane</keyword>
<gene>
    <name evidence="4" type="ORF">FB463_002438</name>
    <name evidence="3" type="ORF">FFA01_24500</name>
</gene>
<comment type="caution">
    <text evidence="4">The sequence shown here is derived from an EMBL/GenBank/DDBJ whole genome shotgun (WGS) entry which is preliminary data.</text>
</comment>
<organism evidence="4 6">
    <name type="scientific">Frigoribacterium faeni</name>
    <dbReference type="NCBI Taxonomy" id="145483"/>
    <lineage>
        <taxon>Bacteria</taxon>
        <taxon>Bacillati</taxon>
        <taxon>Actinomycetota</taxon>
        <taxon>Actinomycetes</taxon>
        <taxon>Micrococcales</taxon>
        <taxon>Microbacteriaceae</taxon>
        <taxon>Frigoribacterium</taxon>
    </lineage>
</organism>
<dbReference type="Proteomes" id="UP000321154">
    <property type="component" value="Unassembled WGS sequence"/>
</dbReference>
<dbReference type="EMBL" id="JACGWW010000003">
    <property type="protein sequence ID" value="MBA8814172.1"/>
    <property type="molecule type" value="Genomic_DNA"/>
</dbReference>
<reference evidence="3 5" key="1">
    <citation type="submission" date="2019-07" db="EMBL/GenBank/DDBJ databases">
        <title>Whole genome shotgun sequence of Frigoribacterium faeni NBRC 103066.</title>
        <authorList>
            <person name="Hosoyama A."/>
            <person name="Uohara A."/>
            <person name="Ohji S."/>
            <person name="Ichikawa N."/>
        </authorList>
    </citation>
    <scope>NUCLEOTIDE SEQUENCE [LARGE SCALE GENOMIC DNA]</scope>
    <source>
        <strain evidence="3 5">NBRC 103066</strain>
    </source>
</reference>
<evidence type="ECO:0000313" key="5">
    <source>
        <dbReference type="Proteomes" id="UP000321154"/>
    </source>
</evidence>